<evidence type="ECO:0000313" key="3">
    <source>
        <dbReference type="EMBL" id="MCT2117395.1"/>
    </source>
</evidence>
<reference evidence="3" key="1">
    <citation type="submission" date="2022-04" db="EMBL/GenBank/DDBJ databases">
        <title>Human microbiome associated bacterial genomes.</title>
        <authorList>
            <person name="Sandstrom S."/>
            <person name="Salamzade R."/>
            <person name="Kalan L.R."/>
        </authorList>
    </citation>
    <scope>NUCLEOTIDE SEQUENCE</scope>
    <source>
        <strain evidence="3">P3-SID1762</strain>
    </source>
</reference>
<feature type="compositionally biased region" description="Low complexity" evidence="1">
    <location>
        <begin position="267"/>
        <end position="285"/>
    </location>
</feature>
<dbReference type="InterPro" id="IPR012551">
    <property type="entry name" value="DUF1707_SHOCT-like"/>
</dbReference>
<dbReference type="Proteomes" id="UP001206890">
    <property type="component" value="Unassembled WGS sequence"/>
</dbReference>
<protein>
    <submittedName>
        <fullName evidence="3">DUF1707 domain-containing protein</fullName>
    </submittedName>
</protein>
<dbReference type="Pfam" id="PF08044">
    <property type="entry name" value="DUF1707"/>
    <property type="match status" value="1"/>
</dbReference>
<gene>
    <name evidence="4" type="ORF">AB6N35_09810</name>
    <name evidence="3" type="ORF">M3D93_06460</name>
</gene>
<evidence type="ECO:0000313" key="4">
    <source>
        <dbReference type="EMBL" id="MEX6464638.1"/>
    </source>
</evidence>
<comment type="caution">
    <text evidence="3">The sequence shown here is derived from an EMBL/GenBank/DDBJ whole genome shotgun (WGS) entry which is preliminary data.</text>
</comment>
<proteinExistence type="predicted"/>
<reference evidence="4" key="3">
    <citation type="submission" date="2024-07" db="EMBL/GenBank/DDBJ databases">
        <authorList>
            <person name="Wildschutte H."/>
        </authorList>
    </citation>
    <scope>NUCLEOTIDE SEQUENCE</scope>
    <source>
        <strain evidence="4">N60</strain>
    </source>
</reference>
<sequence length="285" mass="30376">MVTTSGPKPLRATDADRAAVLDALDTAHDSGQLDRVEHYERVRAATAARHLDELRPLVTDLQGKVRLPAGRTPARRTDTSSSSHHTTSLSGEQTRNIEVPQWSTRKRVAVLTVVLAGALSLFLALAPLSDDTRPIDDPGESVIARPAPAGDEGTGGDDGEARVFDIPSALSAEGLTRIRDTAPDAAGSEVATDLVVYSEYAVLTWPDAEHPSREFRMTYRAGWDDRDDSPASPLPDPTFRIADIDPALVASVVRGAPETLGIPDPPARTSSSTPTSRACPSTRCT</sequence>
<dbReference type="EMBL" id="JBFTEZ010000002">
    <property type="protein sequence ID" value="MEX6464638.1"/>
    <property type="molecule type" value="Genomic_DNA"/>
</dbReference>
<evidence type="ECO:0000259" key="2">
    <source>
        <dbReference type="Pfam" id="PF08044"/>
    </source>
</evidence>
<dbReference type="RefSeq" id="WP_070722152.1">
    <property type="nucleotide sequence ID" value="NZ_JALXRO010000020.1"/>
</dbReference>
<keyword evidence="6" id="KW-1185">Reference proteome</keyword>
<feature type="region of interest" description="Disordered" evidence="1">
    <location>
        <begin position="68"/>
        <end position="94"/>
    </location>
</feature>
<reference evidence="6" key="2">
    <citation type="submission" date="2024-07" db="EMBL/GenBank/DDBJ databases">
        <title>Pseudomonas strain that inhibits Aeromonas fish pathogens.</title>
        <authorList>
            <person name="Wildschutte H."/>
        </authorList>
    </citation>
    <scope>NUCLEOTIDE SEQUENCE [LARGE SCALE GENOMIC DNA]</scope>
    <source>
        <strain evidence="6">n60</strain>
    </source>
</reference>
<dbReference type="Proteomes" id="UP001560293">
    <property type="component" value="Unassembled WGS sequence"/>
</dbReference>
<evidence type="ECO:0000256" key="1">
    <source>
        <dbReference type="SAM" id="MobiDB-lite"/>
    </source>
</evidence>
<name>A0AAW5Q586_9ACTN</name>
<feature type="region of interest" description="Disordered" evidence="1">
    <location>
        <begin position="256"/>
        <end position="285"/>
    </location>
</feature>
<feature type="domain" description="DUF1707" evidence="2">
    <location>
        <begin position="10"/>
        <end position="62"/>
    </location>
</feature>
<feature type="region of interest" description="Disordered" evidence="1">
    <location>
        <begin position="133"/>
        <end position="159"/>
    </location>
</feature>
<organism evidence="3 5">
    <name type="scientific">Dietzia cinnamea</name>
    <dbReference type="NCBI Taxonomy" id="321318"/>
    <lineage>
        <taxon>Bacteria</taxon>
        <taxon>Bacillati</taxon>
        <taxon>Actinomycetota</taxon>
        <taxon>Actinomycetes</taxon>
        <taxon>Mycobacteriales</taxon>
        <taxon>Dietziaceae</taxon>
        <taxon>Dietzia</taxon>
    </lineage>
</organism>
<dbReference type="EMBL" id="JALXTC010000021">
    <property type="protein sequence ID" value="MCT2117395.1"/>
    <property type="molecule type" value="Genomic_DNA"/>
</dbReference>
<evidence type="ECO:0000313" key="6">
    <source>
        <dbReference type="Proteomes" id="UP001560293"/>
    </source>
</evidence>
<feature type="compositionally biased region" description="Low complexity" evidence="1">
    <location>
        <begin position="79"/>
        <end position="90"/>
    </location>
</feature>
<evidence type="ECO:0000313" key="5">
    <source>
        <dbReference type="Proteomes" id="UP001206890"/>
    </source>
</evidence>
<accession>A0AAW5Q586</accession>
<dbReference type="AlphaFoldDB" id="A0AAW5Q586"/>